<keyword evidence="3" id="KW-1185">Reference proteome</keyword>
<dbReference type="InterPro" id="IPR052200">
    <property type="entry name" value="Protoporphyrinogen_IX_DH"/>
</dbReference>
<dbReference type="Pfam" id="PF12724">
    <property type="entry name" value="Flavodoxin_5"/>
    <property type="match status" value="1"/>
</dbReference>
<evidence type="ECO:0000313" key="2">
    <source>
        <dbReference type="EMBL" id="MBC8559884.1"/>
    </source>
</evidence>
<dbReference type="InterPro" id="IPR026816">
    <property type="entry name" value="Flavodoxin_dom"/>
</dbReference>
<name>A0A926E4A9_9FIRM</name>
<feature type="domain" description="Flavodoxin" evidence="1">
    <location>
        <begin position="5"/>
        <end position="136"/>
    </location>
</feature>
<sequence>MKTAIVYATKYGCTKECAEILKTYLHGEVNILSAKADKINLSQYDAVFIGGSVYMGKIQKEIRQFCKRNLKQLLHMKIGLFVCCYTPKDTEGFFETLYPIELINHASYVTSVGGKMDYEKMNVLYRKLFHSLKKIDGFNEGFTEPEINESEIKKLAETVNK</sequence>
<dbReference type="PANTHER" id="PTHR38030:SF2">
    <property type="entry name" value="PROTOPORPHYRINOGEN IX DEHYDROGENASE [QUINONE]"/>
    <property type="match status" value="1"/>
</dbReference>
<dbReference type="PANTHER" id="PTHR38030">
    <property type="entry name" value="PROTOPORPHYRINOGEN IX DEHYDROGENASE [MENAQUINONE]"/>
    <property type="match status" value="1"/>
</dbReference>
<dbReference type="GO" id="GO:0070819">
    <property type="term" value="F:menaquinone-dependent protoporphyrinogen oxidase activity"/>
    <property type="evidence" value="ECO:0007669"/>
    <property type="project" value="TreeGrafter"/>
</dbReference>
<accession>A0A926E4A9</accession>
<dbReference type="GO" id="GO:0006783">
    <property type="term" value="P:heme biosynthetic process"/>
    <property type="evidence" value="ECO:0007669"/>
    <property type="project" value="TreeGrafter"/>
</dbReference>
<dbReference type="Gene3D" id="3.40.50.360">
    <property type="match status" value="1"/>
</dbReference>
<dbReference type="EMBL" id="JACRSV010000002">
    <property type="protein sequence ID" value="MBC8559884.1"/>
    <property type="molecule type" value="Genomic_DNA"/>
</dbReference>
<proteinExistence type="predicted"/>
<organism evidence="2 3">
    <name type="scientific">Fumia xinanensis</name>
    <dbReference type="NCBI Taxonomy" id="2763659"/>
    <lineage>
        <taxon>Bacteria</taxon>
        <taxon>Bacillati</taxon>
        <taxon>Bacillota</taxon>
        <taxon>Clostridia</taxon>
        <taxon>Eubacteriales</taxon>
        <taxon>Oscillospiraceae</taxon>
        <taxon>Fumia</taxon>
    </lineage>
</organism>
<protein>
    <recommendedName>
        <fullName evidence="1">Flavodoxin domain-containing protein</fullName>
    </recommendedName>
</protein>
<evidence type="ECO:0000313" key="3">
    <source>
        <dbReference type="Proteomes" id="UP000610760"/>
    </source>
</evidence>
<gene>
    <name evidence="2" type="ORF">H8710_07375</name>
</gene>
<dbReference type="SUPFAM" id="SSF52218">
    <property type="entry name" value="Flavoproteins"/>
    <property type="match status" value="1"/>
</dbReference>
<comment type="caution">
    <text evidence="2">The sequence shown here is derived from an EMBL/GenBank/DDBJ whole genome shotgun (WGS) entry which is preliminary data.</text>
</comment>
<dbReference type="Proteomes" id="UP000610760">
    <property type="component" value="Unassembled WGS sequence"/>
</dbReference>
<dbReference type="GO" id="GO:0010181">
    <property type="term" value="F:FMN binding"/>
    <property type="evidence" value="ECO:0007669"/>
    <property type="project" value="TreeGrafter"/>
</dbReference>
<dbReference type="RefSeq" id="WP_249294864.1">
    <property type="nucleotide sequence ID" value="NZ_JACRSV010000002.1"/>
</dbReference>
<dbReference type="AlphaFoldDB" id="A0A926E4A9"/>
<evidence type="ECO:0000259" key="1">
    <source>
        <dbReference type="Pfam" id="PF12724"/>
    </source>
</evidence>
<dbReference type="InterPro" id="IPR029039">
    <property type="entry name" value="Flavoprotein-like_sf"/>
</dbReference>
<reference evidence="2" key="1">
    <citation type="submission" date="2020-08" db="EMBL/GenBank/DDBJ databases">
        <title>Genome public.</title>
        <authorList>
            <person name="Liu C."/>
            <person name="Sun Q."/>
        </authorList>
    </citation>
    <scope>NUCLEOTIDE SEQUENCE</scope>
    <source>
        <strain evidence="2">NSJ-33</strain>
    </source>
</reference>